<feature type="non-terminal residue" evidence="1">
    <location>
        <position position="106"/>
    </location>
</feature>
<accession>A0A9P6QYR0</accession>
<evidence type="ECO:0000313" key="1">
    <source>
        <dbReference type="EMBL" id="KAG0304267.1"/>
    </source>
</evidence>
<reference evidence="1" key="1">
    <citation type="journal article" date="2020" name="Fungal Divers.">
        <title>Resolving the Mortierellaceae phylogeny through synthesis of multi-gene phylogenetics and phylogenomics.</title>
        <authorList>
            <person name="Vandepol N."/>
            <person name="Liber J."/>
            <person name="Desiro A."/>
            <person name="Na H."/>
            <person name="Kennedy M."/>
            <person name="Barry K."/>
            <person name="Grigoriev I.V."/>
            <person name="Miller A.N."/>
            <person name="O'Donnell K."/>
            <person name="Stajich J.E."/>
            <person name="Bonito G."/>
        </authorList>
    </citation>
    <scope>NUCLEOTIDE SEQUENCE</scope>
    <source>
        <strain evidence="1">NVP60</strain>
    </source>
</reference>
<proteinExistence type="predicted"/>
<protein>
    <submittedName>
        <fullName evidence="1">Uncharacterized protein</fullName>
    </submittedName>
</protein>
<dbReference type="EMBL" id="JAAAIN010001324">
    <property type="protein sequence ID" value="KAG0304267.1"/>
    <property type="molecule type" value="Genomic_DNA"/>
</dbReference>
<dbReference type="Proteomes" id="UP000823405">
    <property type="component" value="Unassembled WGS sequence"/>
</dbReference>
<gene>
    <name evidence="1" type="ORF">BGZ97_001565</name>
</gene>
<organism evidence="1 2">
    <name type="scientific">Linnemannia gamsii</name>
    <dbReference type="NCBI Taxonomy" id="64522"/>
    <lineage>
        <taxon>Eukaryota</taxon>
        <taxon>Fungi</taxon>
        <taxon>Fungi incertae sedis</taxon>
        <taxon>Mucoromycota</taxon>
        <taxon>Mortierellomycotina</taxon>
        <taxon>Mortierellomycetes</taxon>
        <taxon>Mortierellales</taxon>
        <taxon>Mortierellaceae</taxon>
        <taxon>Linnemannia</taxon>
    </lineage>
</organism>
<name>A0A9P6QYR0_9FUNG</name>
<dbReference type="AlphaFoldDB" id="A0A9P6QYR0"/>
<sequence length="106" mass="11382">MVTPLSRSLLRPGLLRTHRAQAIATLPHRIPTHFHPPIASPNTHRTLATTAPTRKSRPPCGPGCICDHTSEKEGLTSAIRLLTAGLTISVAANLAGDYFLDIKDIS</sequence>
<evidence type="ECO:0000313" key="2">
    <source>
        <dbReference type="Proteomes" id="UP000823405"/>
    </source>
</evidence>
<comment type="caution">
    <text evidence="1">The sequence shown here is derived from an EMBL/GenBank/DDBJ whole genome shotgun (WGS) entry which is preliminary data.</text>
</comment>
<keyword evidence="2" id="KW-1185">Reference proteome</keyword>